<keyword evidence="1" id="KW-0472">Membrane</keyword>
<feature type="transmembrane region" description="Helical" evidence="1">
    <location>
        <begin position="128"/>
        <end position="143"/>
    </location>
</feature>
<feature type="transmembrane region" description="Helical" evidence="1">
    <location>
        <begin position="74"/>
        <end position="94"/>
    </location>
</feature>
<reference evidence="2 3" key="1">
    <citation type="submission" date="2008-09" db="EMBL/GenBank/DDBJ databases">
        <authorList>
            <person name="Fulton L."/>
            <person name="Clifton S."/>
            <person name="Fulton B."/>
            <person name="Xu J."/>
            <person name="Minx P."/>
            <person name="Pepin K.H."/>
            <person name="Johnson M."/>
            <person name="Thiruvilangam P."/>
            <person name="Bhonagiri V."/>
            <person name="Nash W.E."/>
            <person name="Mardis E.R."/>
            <person name="Wilson R.K."/>
        </authorList>
    </citation>
    <scope>NUCLEOTIDE SEQUENCE [LARGE SCALE GENOMIC DNA]</scope>
    <source>
        <strain evidence="2 3">DSM 13275</strain>
    </source>
</reference>
<dbReference type="AlphaFoldDB" id="B6FWM3"/>
<keyword evidence="1" id="KW-1133">Transmembrane helix</keyword>
<evidence type="ECO:0000313" key="2">
    <source>
        <dbReference type="EMBL" id="EEA86130.1"/>
    </source>
</evidence>
<dbReference type="EMBL" id="ABWP01000010">
    <property type="protein sequence ID" value="EEA86130.1"/>
    <property type="molecule type" value="Genomic_DNA"/>
</dbReference>
<proteinExistence type="predicted"/>
<feature type="transmembrane region" description="Helical" evidence="1">
    <location>
        <begin position="100"/>
        <end position="116"/>
    </location>
</feature>
<evidence type="ECO:0000256" key="1">
    <source>
        <dbReference type="SAM" id="Phobius"/>
    </source>
</evidence>
<sequence>MNKLLKSDNFFEHYFRLLTLCFWPIMWYKWNVISSRKLEYILFLSYSLFAGIYFILFVIRFFKADEEKKSSMMFYYRSSTVVAFVVSLFSFVLFPKNIPLFYFKIFSICVYLYFSYREVFKKKNDEGVVGIMSFLLLLALTIFY</sequence>
<protein>
    <submittedName>
        <fullName evidence="2">Uncharacterized protein</fullName>
    </submittedName>
</protein>
<feature type="transmembrane region" description="Helical" evidence="1">
    <location>
        <begin position="12"/>
        <end position="28"/>
    </location>
</feature>
<keyword evidence="3" id="KW-1185">Reference proteome</keyword>
<comment type="caution">
    <text evidence="2">The sequence shown here is derived from an EMBL/GenBank/DDBJ whole genome shotgun (WGS) entry which is preliminary data.</text>
</comment>
<dbReference type="HOGENOM" id="CLU_1853321_0_0_9"/>
<accession>B6FWM3</accession>
<dbReference type="Proteomes" id="UP000003178">
    <property type="component" value="Unassembled WGS sequence"/>
</dbReference>
<keyword evidence="1" id="KW-0812">Transmembrane</keyword>
<dbReference type="eggNOG" id="ENOG5030G4F">
    <property type="taxonomic scope" value="Bacteria"/>
</dbReference>
<organism evidence="2 3">
    <name type="scientific">Peptacetobacter hiranonis (strain DSM 13275 / JCM 10541 / KCTC 15199 / TO-931)</name>
    <name type="common">Clostridium hiranonis</name>
    <dbReference type="NCBI Taxonomy" id="500633"/>
    <lineage>
        <taxon>Bacteria</taxon>
        <taxon>Bacillati</taxon>
        <taxon>Bacillota</taxon>
        <taxon>Clostridia</taxon>
        <taxon>Peptostreptococcales</taxon>
        <taxon>Peptostreptococcaceae</taxon>
        <taxon>Peptacetobacter</taxon>
    </lineage>
</organism>
<name>B6FWM3_PEPHT</name>
<reference evidence="2 3" key="2">
    <citation type="submission" date="2008-10" db="EMBL/GenBank/DDBJ databases">
        <title>Draft genome sequence of Clostridium hiranonis (DSM 13275).</title>
        <authorList>
            <person name="Sudarsanam P."/>
            <person name="Ley R."/>
            <person name="Guruge J."/>
            <person name="Turnbaugh P.J."/>
            <person name="Mahowald M."/>
            <person name="Liep D."/>
            <person name="Gordon J."/>
        </authorList>
    </citation>
    <scope>NUCLEOTIDE SEQUENCE [LARGE SCALE GENOMIC DNA]</scope>
    <source>
        <strain evidence="2 3">DSM 13275</strain>
    </source>
</reference>
<evidence type="ECO:0000313" key="3">
    <source>
        <dbReference type="Proteomes" id="UP000003178"/>
    </source>
</evidence>
<dbReference type="STRING" id="500633.CLOHIR_00272"/>
<feature type="transmembrane region" description="Helical" evidence="1">
    <location>
        <begin position="40"/>
        <end position="62"/>
    </location>
</feature>
<gene>
    <name evidence="2" type="ORF">CLOHIR_00272</name>
</gene>